<evidence type="ECO:0000256" key="2">
    <source>
        <dbReference type="ARBA" id="ARBA00008931"/>
    </source>
</evidence>
<feature type="compositionally biased region" description="Basic residues" evidence="9">
    <location>
        <begin position="1"/>
        <end position="15"/>
    </location>
</feature>
<keyword evidence="4 10" id="KW-0496">Mitochondrion</keyword>
<evidence type="ECO:0000256" key="4">
    <source>
        <dbReference type="ARBA" id="ARBA00023128"/>
    </source>
</evidence>
<evidence type="ECO:0000313" key="10">
    <source>
        <dbReference type="EMBL" id="ADY75476.1"/>
    </source>
</evidence>
<dbReference type="Gene3D" id="3.90.1170.10">
    <property type="entry name" value="Ribosomal protein L10e/L16"/>
    <property type="match status" value="1"/>
</dbReference>
<name>F1DPN6_COCSC</name>
<dbReference type="GO" id="GO:0003735">
    <property type="term" value="F:structural constituent of ribosome"/>
    <property type="evidence" value="ECO:0007669"/>
    <property type="project" value="InterPro"/>
</dbReference>
<dbReference type="GO" id="GO:0019843">
    <property type="term" value="F:rRNA binding"/>
    <property type="evidence" value="ECO:0007669"/>
    <property type="project" value="InterPro"/>
</dbReference>
<comment type="similarity">
    <text evidence="2 8">Belongs to the universal ribosomal protein uL16 family.</text>
</comment>
<evidence type="ECO:0000256" key="9">
    <source>
        <dbReference type="SAM" id="MobiDB-lite"/>
    </source>
</evidence>
<dbReference type="FunFam" id="3.90.1170.10:FF:000001">
    <property type="entry name" value="50S ribosomal protein L16"/>
    <property type="match status" value="1"/>
</dbReference>
<evidence type="ECO:0000256" key="7">
    <source>
        <dbReference type="ARBA" id="ARBA00042582"/>
    </source>
</evidence>
<proteinExistence type="inferred from homology"/>
<evidence type="ECO:0000256" key="1">
    <source>
        <dbReference type="ARBA" id="ARBA00004173"/>
    </source>
</evidence>
<dbReference type="KEGG" id="csl:CospCoM_p29"/>
<accession>F1DPN6</accession>
<geneLocation type="mitochondrion" evidence="10"/>
<dbReference type="CDD" id="cd01433">
    <property type="entry name" value="Ribosomal_L16_L10e"/>
    <property type="match status" value="1"/>
</dbReference>
<dbReference type="Pfam" id="PF00252">
    <property type="entry name" value="Ribosomal_L16"/>
    <property type="match status" value="1"/>
</dbReference>
<dbReference type="GO" id="GO:0032543">
    <property type="term" value="P:mitochondrial translation"/>
    <property type="evidence" value="ECO:0007669"/>
    <property type="project" value="TreeGrafter"/>
</dbReference>
<dbReference type="SUPFAM" id="SSF54686">
    <property type="entry name" value="Ribosomal protein L16p/L10e"/>
    <property type="match status" value="1"/>
</dbReference>
<dbReference type="PRINTS" id="PR00060">
    <property type="entry name" value="RIBOSOMALL16"/>
</dbReference>
<evidence type="ECO:0000256" key="6">
    <source>
        <dbReference type="ARBA" id="ARBA00035302"/>
    </source>
</evidence>
<dbReference type="GeneID" id="10358561"/>
<keyword evidence="11" id="KW-1185">Reference proteome</keyword>
<dbReference type="PROSITE" id="PS00701">
    <property type="entry name" value="RIBOSOMAL_L16_2"/>
    <property type="match status" value="1"/>
</dbReference>
<evidence type="ECO:0000256" key="5">
    <source>
        <dbReference type="ARBA" id="ARBA00023274"/>
    </source>
</evidence>
<keyword evidence="5 8" id="KW-0687">Ribonucleoprotein</keyword>
<protein>
    <recommendedName>
        <fullName evidence="6">Large ribosomal subunit protein uL16m</fullName>
    </recommendedName>
    <alternativeName>
        <fullName evidence="7">60S ribosomal protein L16, mitochondrial</fullName>
    </alternativeName>
</protein>
<gene>
    <name evidence="10" type="primary">rpl16</name>
</gene>
<comment type="subcellular location">
    <subcellularLocation>
        <location evidence="1">Mitochondrion</location>
    </subcellularLocation>
</comment>
<feature type="region of interest" description="Disordered" evidence="9">
    <location>
        <begin position="1"/>
        <end position="24"/>
    </location>
</feature>
<dbReference type="PANTHER" id="PTHR12220:SF24">
    <property type="entry name" value="LARGE RIBOSOMAL SUBUNIT PROTEIN UL16M"/>
    <property type="match status" value="1"/>
</dbReference>
<evidence type="ECO:0000256" key="3">
    <source>
        <dbReference type="ARBA" id="ARBA00022980"/>
    </source>
</evidence>
<dbReference type="RefSeq" id="YP_004339034.1">
    <property type="nucleotide sequence ID" value="NC_015316.1"/>
</dbReference>
<sequence>MLSPKRTKYRKHQKGSKTGVQPNSTDLRFGQYGLKSLESGRIQAKTIEAVRRAITRKLRRSGQVWIRVFPDLVVTRKPAEVRMGKGKGSPSFWVCRVQPGQILYEMDGIPASLARQAANLAYQKLPLRTAFVEMQ</sequence>
<dbReference type="InterPro" id="IPR020798">
    <property type="entry name" value="Ribosomal_uL16_CS"/>
</dbReference>
<organism evidence="10 11">
    <name type="scientific">Coccomyxa subellipsoidea (strain C-169)</name>
    <name type="common">Green microalga</name>
    <dbReference type="NCBI Taxonomy" id="574566"/>
    <lineage>
        <taxon>Eukaryota</taxon>
        <taxon>Viridiplantae</taxon>
        <taxon>Chlorophyta</taxon>
        <taxon>core chlorophytes</taxon>
        <taxon>Trebouxiophyceae</taxon>
        <taxon>Trebouxiophyceae incertae sedis</taxon>
        <taxon>Coccomyxaceae</taxon>
        <taxon>Coccomyxa</taxon>
        <taxon>Coccomyxa subellipsoidea</taxon>
    </lineage>
</organism>
<dbReference type="NCBIfam" id="TIGR01164">
    <property type="entry name" value="rplP_bact"/>
    <property type="match status" value="1"/>
</dbReference>
<dbReference type="InterPro" id="IPR036920">
    <property type="entry name" value="Ribosomal_uL16_sf"/>
</dbReference>
<dbReference type="PROSITE" id="PS00586">
    <property type="entry name" value="RIBOSOMAL_L16_1"/>
    <property type="match status" value="1"/>
</dbReference>
<evidence type="ECO:0000313" key="11">
    <source>
        <dbReference type="Proteomes" id="UP000007264"/>
    </source>
</evidence>
<dbReference type="HAMAP" id="MF_01342">
    <property type="entry name" value="Ribosomal_uL16"/>
    <property type="match status" value="1"/>
</dbReference>
<dbReference type="InterPro" id="IPR000114">
    <property type="entry name" value="Ribosomal_uL16_bact-type"/>
</dbReference>
<dbReference type="InterPro" id="IPR047873">
    <property type="entry name" value="Ribosomal_uL16"/>
</dbReference>
<dbReference type="Proteomes" id="UP000007264">
    <property type="component" value="Mitochondrion"/>
</dbReference>
<dbReference type="PANTHER" id="PTHR12220">
    <property type="entry name" value="50S/60S RIBOSOMAL PROTEIN L16"/>
    <property type="match status" value="1"/>
</dbReference>
<dbReference type="InterPro" id="IPR016180">
    <property type="entry name" value="Ribosomal_uL16_dom"/>
</dbReference>
<evidence type="ECO:0000256" key="8">
    <source>
        <dbReference type="RuleBase" id="RU004413"/>
    </source>
</evidence>
<dbReference type="AlphaFoldDB" id="F1DPN6"/>
<dbReference type="GO" id="GO:0005762">
    <property type="term" value="C:mitochondrial large ribosomal subunit"/>
    <property type="evidence" value="ECO:0007669"/>
    <property type="project" value="TreeGrafter"/>
</dbReference>
<dbReference type="EMBL" id="HQ874522">
    <property type="protein sequence ID" value="ADY75476.1"/>
    <property type="molecule type" value="Genomic_DNA"/>
</dbReference>
<reference evidence="10" key="1">
    <citation type="submission" date="2011-01" db="EMBL/GenBank/DDBJ databases">
        <title>Organelle genomes of Coccomyxa sp. C-169.</title>
        <authorList>
            <person name="Smith D.R."/>
            <person name="Yamada T."/>
            <person name="Grigoriev I.V."/>
            <person name="Van Etten J.L."/>
        </authorList>
    </citation>
    <scope>NUCLEOTIDE SEQUENCE [LARGE SCALE GENOMIC DNA]</scope>
</reference>
<keyword evidence="3 8" id="KW-0689">Ribosomal protein</keyword>